<keyword evidence="1" id="KW-0378">Hydrolase</keyword>
<dbReference type="GO" id="GO:0016787">
    <property type="term" value="F:hydrolase activity"/>
    <property type="evidence" value="ECO:0007669"/>
    <property type="project" value="UniProtKB-KW"/>
</dbReference>
<evidence type="ECO:0000313" key="1">
    <source>
        <dbReference type="EMBL" id="MDH6279523.1"/>
    </source>
</evidence>
<gene>
    <name evidence="1" type="ORF">M2280_000732</name>
</gene>
<comment type="caution">
    <text evidence="1">The sequence shown here is derived from an EMBL/GenBank/DDBJ whole genome shotgun (WGS) entry which is preliminary data.</text>
</comment>
<dbReference type="EMBL" id="JARXVC010000002">
    <property type="protein sequence ID" value="MDH6279523.1"/>
    <property type="molecule type" value="Genomic_DNA"/>
</dbReference>
<accession>A0ABT6M5C8</accession>
<reference evidence="1 2" key="1">
    <citation type="submission" date="2023-04" db="EMBL/GenBank/DDBJ databases">
        <title>Forest soil microbial communities from Buena Vista Peninsula, Colon Province, Panama.</title>
        <authorList>
            <person name="Bouskill N."/>
        </authorList>
    </citation>
    <scope>NUCLEOTIDE SEQUENCE [LARGE SCALE GENOMIC DNA]</scope>
    <source>
        <strain evidence="1 2">CFH S0262</strain>
    </source>
</reference>
<keyword evidence="2" id="KW-1185">Reference proteome</keyword>
<protein>
    <submittedName>
        <fullName evidence="1">Dienelactone hydrolase</fullName>
    </submittedName>
</protein>
<organism evidence="1 2">
    <name type="scientific">Prescottella agglutinans</name>
    <dbReference type="NCBI Taxonomy" id="1644129"/>
    <lineage>
        <taxon>Bacteria</taxon>
        <taxon>Bacillati</taxon>
        <taxon>Actinomycetota</taxon>
        <taxon>Actinomycetes</taxon>
        <taxon>Mycobacteriales</taxon>
        <taxon>Nocardiaceae</taxon>
        <taxon>Prescottella</taxon>
    </lineage>
</organism>
<proteinExistence type="predicted"/>
<dbReference type="Proteomes" id="UP001160334">
    <property type="component" value="Unassembled WGS sequence"/>
</dbReference>
<name>A0ABT6M5C8_9NOCA</name>
<evidence type="ECO:0000313" key="2">
    <source>
        <dbReference type="Proteomes" id="UP001160334"/>
    </source>
</evidence>
<sequence>MLSYHGAMDETAVYLSTGVDVGEVERIISELAPAGYTAFAVDVSDADSASDSPETAGKTVTVFLYHLPEDEVLALADQIRDEVKAQLGAEAITEREVVALEVARMSARKSA</sequence>